<protein>
    <submittedName>
        <fullName evidence="2">Uncharacterized protein</fullName>
    </submittedName>
</protein>
<proteinExistence type="predicted"/>
<evidence type="ECO:0000313" key="2">
    <source>
        <dbReference type="EMBL" id="KAJ3052464.1"/>
    </source>
</evidence>
<dbReference type="EMBL" id="JADGJD010000292">
    <property type="protein sequence ID" value="KAJ3052464.1"/>
    <property type="molecule type" value="Genomic_DNA"/>
</dbReference>
<sequence>MMGAAVVTSAVSTALVQYCANPYVTRITIPSFSSPSTSTAPPQLLTFETLTFLANPHKTTIPLSTLLPASDRHFANWRVKLTLSQAEQSALVDMPGFGRFKRRRFYVHLNLDEPFTPEMDKAVEVVKAAGWSGDAAPQPQVESTSQEAAGPTAVQKDWDAVVREMREGKKSE</sequence>
<feature type="region of interest" description="Disordered" evidence="1">
    <location>
        <begin position="132"/>
        <end position="157"/>
    </location>
</feature>
<dbReference type="AlphaFoldDB" id="A0AAD5X2W3"/>
<comment type="caution">
    <text evidence="2">The sequence shown here is derived from an EMBL/GenBank/DDBJ whole genome shotgun (WGS) entry which is preliminary data.</text>
</comment>
<organism evidence="2 3">
    <name type="scientific">Rhizophlyctis rosea</name>
    <dbReference type="NCBI Taxonomy" id="64517"/>
    <lineage>
        <taxon>Eukaryota</taxon>
        <taxon>Fungi</taxon>
        <taxon>Fungi incertae sedis</taxon>
        <taxon>Chytridiomycota</taxon>
        <taxon>Chytridiomycota incertae sedis</taxon>
        <taxon>Chytridiomycetes</taxon>
        <taxon>Rhizophlyctidales</taxon>
        <taxon>Rhizophlyctidaceae</taxon>
        <taxon>Rhizophlyctis</taxon>
    </lineage>
</organism>
<accession>A0AAD5X2W3</accession>
<name>A0AAD5X2W3_9FUNG</name>
<evidence type="ECO:0000256" key="1">
    <source>
        <dbReference type="SAM" id="MobiDB-lite"/>
    </source>
</evidence>
<gene>
    <name evidence="2" type="ORF">HK097_006231</name>
</gene>
<evidence type="ECO:0000313" key="3">
    <source>
        <dbReference type="Proteomes" id="UP001212841"/>
    </source>
</evidence>
<reference evidence="2" key="1">
    <citation type="submission" date="2020-05" db="EMBL/GenBank/DDBJ databases">
        <title>Phylogenomic resolution of chytrid fungi.</title>
        <authorList>
            <person name="Stajich J.E."/>
            <person name="Amses K."/>
            <person name="Simmons R."/>
            <person name="Seto K."/>
            <person name="Myers J."/>
            <person name="Bonds A."/>
            <person name="Quandt C.A."/>
            <person name="Barry K."/>
            <person name="Liu P."/>
            <person name="Grigoriev I."/>
            <person name="Longcore J.E."/>
            <person name="James T.Y."/>
        </authorList>
    </citation>
    <scope>NUCLEOTIDE SEQUENCE</scope>
    <source>
        <strain evidence="2">JEL0318</strain>
    </source>
</reference>
<keyword evidence="3" id="KW-1185">Reference proteome</keyword>
<dbReference type="Proteomes" id="UP001212841">
    <property type="component" value="Unassembled WGS sequence"/>
</dbReference>